<evidence type="ECO:0000256" key="6">
    <source>
        <dbReference type="SAM" id="MobiDB-lite"/>
    </source>
</evidence>
<dbReference type="GO" id="GO:0000724">
    <property type="term" value="P:double-strand break repair via homologous recombination"/>
    <property type="evidence" value="ECO:0000318"/>
    <property type="project" value="GO_Central"/>
</dbReference>
<dbReference type="SUPFAM" id="SSF50249">
    <property type="entry name" value="Nucleic acid-binding proteins"/>
    <property type="match status" value="2"/>
</dbReference>
<dbReference type="FunFam" id="2.40.50.140:FF:000974">
    <property type="match status" value="1"/>
</dbReference>
<dbReference type="Proteomes" id="UP000000561">
    <property type="component" value="Chromosome 8"/>
</dbReference>
<dbReference type="InParanoid" id="A0A0D1E232"/>
<dbReference type="PANTHER" id="PTHR11289">
    <property type="entry name" value="BREAST CANCER TYPE 2 SUSCEPTIBILITY PROTEIN BRCA2"/>
    <property type="match status" value="1"/>
</dbReference>
<dbReference type="KEGG" id="uma:UMAG_03200"/>
<dbReference type="Pfam" id="PF09169">
    <property type="entry name" value="BRCA-2_helical"/>
    <property type="match status" value="1"/>
</dbReference>
<dbReference type="FunFam" id="2.40.50.140:FF:000406">
    <property type="entry name" value="Breast and ovarian cancer susceptibility protein 2 truncated variant"/>
    <property type="match status" value="1"/>
</dbReference>
<reference evidence="9 10" key="1">
    <citation type="journal article" date="2006" name="Nature">
        <title>Insights from the genome of the biotrophic fungal plant pathogen Ustilago maydis.</title>
        <authorList>
            <person name="Kamper J."/>
            <person name="Kahmann R."/>
            <person name="Bolker M."/>
            <person name="Ma L.J."/>
            <person name="Brefort T."/>
            <person name="Saville B.J."/>
            <person name="Banuett F."/>
            <person name="Kronstad J.W."/>
            <person name="Gold S.E."/>
            <person name="Muller O."/>
            <person name="Perlin M.H."/>
            <person name="Wosten H.A."/>
            <person name="de Vries R."/>
            <person name="Ruiz-Herrera J."/>
            <person name="Reynaga-Pena C.G."/>
            <person name="Snetselaar K."/>
            <person name="McCann M."/>
            <person name="Perez-Martin J."/>
            <person name="Feldbrugge M."/>
            <person name="Basse C.W."/>
            <person name="Steinberg G."/>
            <person name="Ibeas J.I."/>
            <person name="Holloman W."/>
            <person name="Guzman P."/>
            <person name="Farman M."/>
            <person name="Stajich J.E."/>
            <person name="Sentandreu R."/>
            <person name="Gonzalez-Prieto J.M."/>
            <person name="Kennell J.C."/>
            <person name="Molina L."/>
            <person name="Schirawski J."/>
            <person name="Mendoza-Mendoza A."/>
            <person name="Greilinger D."/>
            <person name="Munch K."/>
            <person name="Rossel N."/>
            <person name="Scherer M."/>
            <person name="Vranes M."/>
            <person name="Ladendorf O."/>
            <person name="Vincon V."/>
            <person name="Fuchs U."/>
            <person name="Sandrock B."/>
            <person name="Meng S."/>
            <person name="Ho E.C."/>
            <person name="Cahill M.J."/>
            <person name="Boyce K.J."/>
            <person name="Klose J."/>
            <person name="Klosterman S.J."/>
            <person name="Deelstra H.J."/>
            <person name="Ortiz-Castellanos L."/>
            <person name="Li W."/>
            <person name="Sanchez-Alonso P."/>
            <person name="Schreier P.H."/>
            <person name="Hauser-Hahn I."/>
            <person name="Vaupel M."/>
            <person name="Koopmann E."/>
            <person name="Friedrich G."/>
            <person name="Voss H."/>
            <person name="Schluter T."/>
            <person name="Margolis J."/>
            <person name="Platt D."/>
            <person name="Swimmer C."/>
            <person name="Gnirke A."/>
            <person name="Chen F."/>
            <person name="Vysotskaia V."/>
            <person name="Mannhaupt G."/>
            <person name="Guldener U."/>
            <person name="Munsterkotter M."/>
            <person name="Haase D."/>
            <person name="Oesterheld M."/>
            <person name="Mewes H.W."/>
            <person name="Mauceli E.W."/>
            <person name="DeCaprio D."/>
            <person name="Wade C.M."/>
            <person name="Butler J."/>
            <person name="Young S."/>
            <person name="Jaffe D.B."/>
            <person name="Calvo S."/>
            <person name="Nusbaum C."/>
            <person name="Galagan J."/>
            <person name="Birren B.W."/>
        </authorList>
    </citation>
    <scope>NUCLEOTIDE SEQUENCE [LARGE SCALE GENOMIC DNA]</scope>
    <source>
        <strain evidence="10">DSM 14603 / FGSC 9021 / UM521</strain>
    </source>
</reference>
<dbReference type="GeneID" id="23563727"/>
<sequence>MSTASPSVAHAFPFGSADPLFDDDIAATQQSILEELHTISEEALSANSDHSESHINSHIIDQSYGAETQGEHDGIHSDASSSGLSQLLMSRFASQQGAQLSIPASSEHNMEHSPAAPHIAERSGFEQEAPSPTPPIMADGSEITSQTADDGTNSNVVKITPLQADIEESVVTLESLPQRSDPQSATPLSSSILAPTQTLNTTPEPPDAAPSQMDASFELDHADLFDGIEPDAFDDIELSPPTRRHVALPLKEPPQSLAGLDSGLDSDEFINDESPQLPPGSQTMSFLQPCFVGFQTGHGKQVKLSDKALEKARKLMMQLDDTTDLLPPAQTSQSSLHKRIHTTGSLPQALQSFGNAPSMLSTVTRTPMQEIVPKQRTAAINESEKCALAEEDKVASVQATSQVTALPAAQAPTTRRIEPHPFTTPKQTRNGRLPVRQNLASPMRTPATAPGLRFTTPQPSKRISLGMLPRAEIGGSSSTGSKRTLPRFVTPFKGGKRPRTEDLQDLASPLRRLDRAQAQSLSRASPISPRQSFSMRQASSNISKGSAVFCMQHDGPRHKLAAVGRPEYYSSMQMIAKGVPDEVLVVLKDASQAARYAFEGPDSALLMQQQALEELHARGCSNADMPWVQNHWTLILWKLAAMVRLEPSSASNRWSWNELIRQLLYRYEREVNLAQRSCLKRIQEHDSSAARPMVLMVSKILEEEIEVQSPSGEIVSRICTILELSDGWYRILAQIDSVLTNACQRGRLRIGQKLAIMGATLDAHGEGKEVLSAYRMSNLVLTANSVSLAPWDAKLGFASTPFCASLRSLTPEGGLISLMDVVITKVYPLAYVDVDKSNAGAPRGEQEEAEQREAWLQRREDAMQQLELEAEAELGRLYDLVEALNDLVGDAFLPSIPDDPTGRLEAFANQLFDQLRAQPNPASAVKERVVTAGHTSLVPWLHNLAKSALLQEDGIRGSSLSAELDRLCPPRKVREFRVVKFRDARLPPQPPATCLSTKTQQVGGSGATSKRKNAYARAVQLTVRDAAQLGDELREGRRFLVTNLVPMSKSAWRKPDDQAEVFLSTRRDTKWRPVA</sequence>
<dbReference type="InterPro" id="IPR015525">
    <property type="entry name" value="BRCA2"/>
</dbReference>
<accession>A0A0D1E232</accession>
<dbReference type="PANTHER" id="PTHR11289:SF0">
    <property type="entry name" value="BREAST CANCER TYPE 2 SUSCEPTIBILITY PROTEIN"/>
    <property type="match status" value="1"/>
</dbReference>
<evidence type="ECO:0000256" key="4">
    <source>
        <dbReference type="ARBA" id="ARBA00023172"/>
    </source>
</evidence>
<dbReference type="OMA" id="ATRRWCW"/>
<dbReference type="FunFam" id="2.40.50.140:FF:000579">
    <property type="entry name" value="Chromosome 8, whole genome shotgun sequence"/>
    <property type="match status" value="1"/>
</dbReference>
<feature type="region of interest" description="Disordered" evidence="6">
    <location>
        <begin position="405"/>
        <end position="430"/>
    </location>
</feature>
<feature type="domain" description="Breast cancer type 2 susceptibility protein helical" evidence="8">
    <location>
        <begin position="626"/>
        <end position="672"/>
    </location>
</feature>
<dbReference type="Pfam" id="PF00634">
    <property type="entry name" value="BRCA2"/>
    <property type="match status" value="1"/>
</dbReference>
<feature type="region of interest" description="Disordered" evidence="6">
    <location>
        <begin position="122"/>
        <end position="155"/>
    </location>
</feature>
<keyword evidence="1" id="KW-0677">Repeat</keyword>
<dbReference type="InterPro" id="IPR015252">
    <property type="entry name" value="BRCA2_hlx"/>
</dbReference>
<dbReference type="InterPro" id="IPR002093">
    <property type="entry name" value="BRCA2_repeat"/>
</dbReference>
<dbReference type="RefSeq" id="XP_011389639.1">
    <property type="nucleotide sequence ID" value="XM_011391337.1"/>
</dbReference>
<evidence type="ECO:0000256" key="5">
    <source>
        <dbReference type="ARBA" id="ARBA00023204"/>
    </source>
</evidence>
<dbReference type="InterPro" id="IPR036315">
    <property type="entry name" value="BRCA2_hlx_sf"/>
</dbReference>
<dbReference type="eggNOG" id="KOG4751">
    <property type="taxonomic scope" value="Eukaryota"/>
</dbReference>
<evidence type="ECO:0000256" key="2">
    <source>
        <dbReference type="ARBA" id="ARBA00022763"/>
    </source>
</evidence>
<dbReference type="InterPro" id="IPR012340">
    <property type="entry name" value="NA-bd_OB-fold"/>
</dbReference>
<dbReference type="CDD" id="cd04493">
    <property type="entry name" value="BRCA2DBD_OB1"/>
    <property type="match status" value="1"/>
</dbReference>
<evidence type="ECO:0000259" key="7">
    <source>
        <dbReference type="Pfam" id="PF09103"/>
    </source>
</evidence>
<dbReference type="GO" id="GO:0006355">
    <property type="term" value="P:regulation of DNA-templated transcription"/>
    <property type="evidence" value="ECO:0000318"/>
    <property type="project" value="GO_Central"/>
</dbReference>
<keyword evidence="10" id="KW-1185">Reference proteome</keyword>
<protein>
    <submittedName>
        <fullName evidence="9">Rad51-associated protein Brh2</fullName>
    </submittedName>
</protein>
<evidence type="ECO:0000256" key="3">
    <source>
        <dbReference type="ARBA" id="ARBA00023125"/>
    </source>
</evidence>
<dbReference type="STRING" id="237631.A0A0D1E232"/>
<feature type="domain" description="BRCA2 OB1" evidence="7">
    <location>
        <begin position="677"/>
        <end position="798"/>
    </location>
</feature>
<dbReference type="SUPFAM" id="SSF81872">
    <property type="entry name" value="BRCA2 helical domain"/>
    <property type="match status" value="1"/>
</dbReference>
<feature type="region of interest" description="Disordered" evidence="6">
    <location>
        <begin position="175"/>
        <end position="212"/>
    </location>
</feature>
<dbReference type="GO" id="GO:0005634">
    <property type="term" value="C:nucleus"/>
    <property type="evidence" value="ECO:0000318"/>
    <property type="project" value="GO_Central"/>
</dbReference>
<feature type="compositionally biased region" description="Polar residues" evidence="6">
    <location>
        <begin position="175"/>
        <end position="202"/>
    </location>
</feature>
<organism evidence="9 10">
    <name type="scientific">Mycosarcoma maydis</name>
    <name type="common">Corn smut fungus</name>
    <name type="synonym">Ustilago maydis</name>
    <dbReference type="NCBI Taxonomy" id="5270"/>
    <lineage>
        <taxon>Eukaryota</taxon>
        <taxon>Fungi</taxon>
        <taxon>Dikarya</taxon>
        <taxon>Basidiomycota</taxon>
        <taxon>Ustilaginomycotina</taxon>
        <taxon>Ustilaginomycetes</taxon>
        <taxon>Ustilaginales</taxon>
        <taxon>Ustilaginaceae</taxon>
        <taxon>Mycosarcoma</taxon>
    </lineage>
</organism>
<dbReference type="OrthoDB" id="21095at2759"/>
<dbReference type="InterPro" id="IPR015187">
    <property type="entry name" value="BRCA2_OB_1"/>
</dbReference>
<dbReference type="EMBL" id="CM003147">
    <property type="protein sequence ID" value="KIS68625.1"/>
    <property type="molecule type" value="Genomic_DNA"/>
</dbReference>
<gene>
    <name evidence="9" type="ORF">UMAG_03200</name>
</gene>
<dbReference type="GO" id="GO:0003697">
    <property type="term" value="F:single-stranded DNA binding"/>
    <property type="evidence" value="ECO:0000318"/>
    <property type="project" value="GO_Central"/>
</dbReference>
<feature type="compositionally biased region" description="Polar residues" evidence="6">
    <location>
        <begin position="517"/>
        <end position="537"/>
    </location>
</feature>
<dbReference type="AlphaFoldDB" id="A0A0D1E232"/>
<evidence type="ECO:0000313" key="9">
    <source>
        <dbReference type="EMBL" id="KIS68625.1"/>
    </source>
</evidence>
<feature type="compositionally biased region" description="Polar residues" evidence="6">
    <location>
        <begin position="142"/>
        <end position="155"/>
    </location>
</feature>
<feature type="region of interest" description="Disordered" evidence="6">
    <location>
        <begin position="473"/>
        <end position="537"/>
    </location>
</feature>
<evidence type="ECO:0000259" key="8">
    <source>
        <dbReference type="Pfam" id="PF09169"/>
    </source>
</evidence>
<keyword evidence="5" id="KW-0234">DNA repair</keyword>
<evidence type="ECO:0000313" key="10">
    <source>
        <dbReference type="Proteomes" id="UP000000561"/>
    </source>
</evidence>
<keyword evidence="2" id="KW-0227">DNA damage</keyword>
<proteinExistence type="predicted"/>
<dbReference type="Gene3D" id="2.40.50.140">
    <property type="entry name" value="Nucleic acid-binding proteins"/>
    <property type="match status" value="3"/>
</dbReference>
<name>A0A0D1E232_MYCMD</name>
<dbReference type="Pfam" id="PF09103">
    <property type="entry name" value="BRCA-2_OB1"/>
    <property type="match status" value="1"/>
</dbReference>
<dbReference type="PROSITE" id="PS50138">
    <property type="entry name" value="BRCA2_REPEAT"/>
    <property type="match status" value="1"/>
</dbReference>
<dbReference type="VEuPathDB" id="FungiDB:UMAG_03200"/>
<keyword evidence="3" id="KW-0238">DNA-binding</keyword>
<evidence type="ECO:0000256" key="1">
    <source>
        <dbReference type="ARBA" id="ARBA00022737"/>
    </source>
</evidence>
<keyword evidence="4" id="KW-0233">DNA recombination</keyword>